<dbReference type="SUPFAM" id="SSF52833">
    <property type="entry name" value="Thioredoxin-like"/>
    <property type="match status" value="1"/>
</dbReference>
<dbReference type="Gene3D" id="3.40.30.10">
    <property type="entry name" value="Glutaredoxin"/>
    <property type="match status" value="1"/>
</dbReference>
<dbReference type="OrthoDB" id="9799122at2"/>
<gene>
    <name evidence="2" type="ORF">GB996_06350</name>
</gene>
<dbReference type="PANTHER" id="PTHR13887:SF41">
    <property type="entry name" value="THIOREDOXIN SUPERFAMILY PROTEIN"/>
    <property type="match status" value="1"/>
</dbReference>
<dbReference type="PANTHER" id="PTHR13887">
    <property type="entry name" value="GLUTATHIONE S-TRANSFERASE KAPPA"/>
    <property type="match status" value="1"/>
</dbReference>
<evidence type="ECO:0000259" key="1">
    <source>
        <dbReference type="Pfam" id="PF01323"/>
    </source>
</evidence>
<proteinExistence type="predicted"/>
<reference evidence="2 3" key="1">
    <citation type="journal article" date="2019" name="PLoS ONE">
        <title>Pup mortality in New Zealand sea lions (Phocarctos hookeri) at Enderby Island, Auckland Islands, 2013-18.</title>
        <authorList>
            <person name="Michael S.A."/>
            <person name="Hayman D.T.S."/>
            <person name="Gray R."/>
            <person name="Zhang J."/>
            <person name="Rogers L."/>
            <person name="Roe W.D."/>
        </authorList>
    </citation>
    <scope>NUCLEOTIDE SEQUENCE [LARGE SCALE GENOMIC DNA]</scope>
    <source>
        <strain evidence="2 3">SM868</strain>
    </source>
</reference>
<keyword evidence="3" id="KW-1185">Reference proteome</keyword>
<evidence type="ECO:0000313" key="2">
    <source>
        <dbReference type="EMBL" id="MUG32413.1"/>
    </source>
</evidence>
<organism evidence="2 3">
    <name type="scientific">Psychrobacter sanguinis</name>
    <dbReference type="NCBI Taxonomy" id="861445"/>
    <lineage>
        <taxon>Bacteria</taxon>
        <taxon>Pseudomonadati</taxon>
        <taxon>Pseudomonadota</taxon>
        <taxon>Gammaproteobacteria</taxon>
        <taxon>Moraxellales</taxon>
        <taxon>Moraxellaceae</taxon>
        <taxon>Psychrobacter</taxon>
    </lineage>
</organism>
<comment type="caution">
    <text evidence="2">The sequence shown here is derived from an EMBL/GenBank/DDBJ whole genome shotgun (WGS) entry which is preliminary data.</text>
</comment>
<name>A0A844M0V2_9GAMM</name>
<dbReference type="Proteomes" id="UP000442109">
    <property type="component" value="Unassembled WGS sequence"/>
</dbReference>
<dbReference type="InterPro" id="IPR036249">
    <property type="entry name" value="Thioredoxin-like_sf"/>
</dbReference>
<accession>A0A844M0V2</accession>
<dbReference type="InterPro" id="IPR001853">
    <property type="entry name" value="DSBA-like_thioredoxin_dom"/>
</dbReference>
<sequence length="237" mass="26779">MKISYWSDYACPYCYIGEVRLDKAIAQLQTQNEITTNVDIELKAFQLDPNAPLKATASTLERLAHKYGISDEQARQQIANISQTAREEGLDFDYTDTLFTNTMDVHRLTKYVQQNKPELADRFKKAVYKAYFIDKKELANRQVLASIASDIGLDIDVNALLDSDEYKDEVDIDQQQAMQLGVRGVPYFVINDKYAIPGAMAQADFEQALRQIHQEQLADSQADTTSCGIDGCQITDK</sequence>
<evidence type="ECO:0000313" key="3">
    <source>
        <dbReference type="Proteomes" id="UP000442109"/>
    </source>
</evidence>
<dbReference type="RefSeq" id="WP_155587162.1">
    <property type="nucleotide sequence ID" value="NZ_WFKQ01000004.1"/>
</dbReference>
<dbReference type="GO" id="GO:0016491">
    <property type="term" value="F:oxidoreductase activity"/>
    <property type="evidence" value="ECO:0007669"/>
    <property type="project" value="InterPro"/>
</dbReference>
<dbReference type="CDD" id="cd03024">
    <property type="entry name" value="DsbA_FrnE"/>
    <property type="match status" value="1"/>
</dbReference>
<protein>
    <submittedName>
        <fullName evidence="2">Thioredoxin domain-containing protein</fullName>
    </submittedName>
</protein>
<dbReference type="Pfam" id="PF01323">
    <property type="entry name" value="DSBA"/>
    <property type="match status" value="1"/>
</dbReference>
<feature type="domain" description="DSBA-like thioredoxin" evidence="1">
    <location>
        <begin position="3"/>
        <end position="209"/>
    </location>
</feature>
<dbReference type="AlphaFoldDB" id="A0A844M0V2"/>
<dbReference type="EMBL" id="WFKQ01000004">
    <property type="protein sequence ID" value="MUG32413.1"/>
    <property type="molecule type" value="Genomic_DNA"/>
</dbReference>